<dbReference type="AlphaFoldDB" id="A0A0B2XM09"/>
<accession>A0A0B2XM09</accession>
<dbReference type="STRING" id="28038.BCY75_00145"/>
<proteinExistence type="predicted"/>
<dbReference type="SUPFAM" id="SSF82549">
    <property type="entry name" value="DAK1/DegV-like"/>
    <property type="match status" value="1"/>
</dbReference>
<dbReference type="OrthoDB" id="9775494at2"/>
<dbReference type="PANTHER" id="PTHR33434">
    <property type="entry name" value="DEGV DOMAIN-CONTAINING PROTEIN DR_1986-RELATED"/>
    <property type="match status" value="1"/>
</dbReference>
<name>A0A0B2XM09_LATCU</name>
<protein>
    <submittedName>
        <fullName evidence="3">DegV family EDD domain-containing protein</fullName>
    </submittedName>
</protein>
<keyword evidence="2" id="KW-0446">Lipid-binding</keyword>
<dbReference type="EMBL" id="KM886863">
    <property type="protein sequence ID" value="AJA33913.1"/>
    <property type="molecule type" value="Genomic_DNA"/>
</dbReference>
<dbReference type="NCBIfam" id="TIGR00762">
    <property type="entry name" value="DegV"/>
    <property type="match status" value="1"/>
</dbReference>
<dbReference type="InterPro" id="IPR003797">
    <property type="entry name" value="DegV"/>
</dbReference>
<dbReference type="RefSeq" id="WP_039098841.1">
    <property type="nucleotide sequence ID" value="NZ_CBCPIN010000015.1"/>
</dbReference>
<comment type="function">
    <text evidence="1">May bind long-chain fatty acids, such as palmitate, and may play a role in lipid transport or fatty acid metabolism.</text>
</comment>
<dbReference type="Gene3D" id="3.40.50.10170">
    <property type="match status" value="1"/>
</dbReference>
<reference evidence="3" key="1">
    <citation type="journal article" date="2014" name="Appl. Environ. Microbiol.">
        <title>Detection and genomic characterization of motility in Lactobacillus curvatus: confirmation of motility in a species outside the Lactobacillus salivarius clade.</title>
        <authorList>
            <person name="Cousin F.J."/>
            <person name="Lynch S.M."/>
            <person name="Harris H.M."/>
            <person name="McCann A."/>
            <person name="Lynch D.B."/>
            <person name="Neville B.A."/>
            <person name="Irisawa T."/>
            <person name="Okada S."/>
            <person name="Endo A."/>
            <person name="O'Toole P.W."/>
        </authorList>
    </citation>
    <scope>NUCLEOTIDE SEQUENCE</scope>
    <source>
        <strain evidence="3">NRIC 0822</strain>
    </source>
</reference>
<dbReference type="InterPro" id="IPR043168">
    <property type="entry name" value="DegV_C"/>
</dbReference>
<dbReference type="PROSITE" id="PS51482">
    <property type="entry name" value="DEGV"/>
    <property type="match status" value="1"/>
</dbReference>
<dbReference type="PANTHER" id="PTHR33434:SF2">
    <property type="entry name" value="FATTY ACID-BINDING PROTEIN TM_1468"/>
    <property type="match status" value="1"/>
</dbReference>
<evidence type="ECO:0000256" key="1">
    <source>
        <dbReference type="ARBA" id="ARBA00003238"/>
    </source>
</evidence>
<dbReference type="InterPro" id="IPR050270">
    <property type="entry name" value="DegV_domain_contain"/>
</dbReference>
<dbReference type="Gene3D" id="3.30.1180.10">
    <property type="match status" value="1"/>
</dbReference>
<dbReference type="PATRIC" id="fig|28038.10.peg.990"/>
<dbReference type="Pfam" id="PF02645">
    <property type="entry name" value="DegV"/>
    <property type="match status" value="1"/>
</dbReference>
<sequence length="287" mass="31519">MKIAILTDSAAMISSKVGSQPNIRVLQIPLSLDGEAYYPNELPEVAGIETLREATLNTVTEEQIPLTTISAVTDELQQAGYTDVLCIHIASSISGLGSNLSTFAKSCQQPLKIHLFDSHTLGPAEGALVERALTMITHGLKIADILAELTKYRQKQHTLVIMENLKNLRRIGSISNNAHLFSNNMLHYKTLLHFSENGELEVLMKSSRTKKIATALLNKFRSSAAKPELAIVADNTMVLEKYVSCLKEIMPQLQLVTDLYSPSIFSFIGPQALIISKQCLSGRISIK</sequence>
<evidence type="ECO:0000313" key="3">
    <source>
        <dbReference type="EMBL" id="AJA33913.1"/>
    </source>
</evidence>
<organism evidence="3">
    <name type="scientific">Latilactobacillus curvatus</name>
    <name type="common">Lactobacillus curvatus</name>
    <dbReference type="NCBI Taxonomy" id="28038"/>
    <lineage>
        <taxon>Bacteria</taxon>
        <taxon>Bacillati</taxon>
        <taxon>Bacillota</taxon>
        <taxon>Bacilli</taxon>
        <taxon>Lactobacillales</taxon>
        <taxon>Lactobacillaceae</taxon>
        <taxon>Latilactobacillus</taxon>
    </lineage>
</organism>
<evidence type="ECO:0000256" key="2">
    <source>
        <dbReference type="ARBA" id="ARBA00023121"/>
    </source>
</evidence>
<dbReference type="GO" id="GO:0008289">
    <property type="term" value="F:lipid binding"/>
    <property type="evidence" value="ECO:0007669"/>
    <property type="project" value="UniProtKB-KW"/>
</dbReference>